<proteinExistence type="predicted"/>
<evidence type="ECO:0000259" key="2">
    <source>
        <dbReference type="Pfam" id="PF08044"/>
    </source>
</evidence>
<accession>A0ABQ3KGT4</accession>
<evidence type="ECO:0000256" key="1">
    <source>
        <dbReference type="SAM" id="Phobius"/>
    </source>
</evidence>
<keyword evidence="1" id="KW-0812">Transmembrane</keyword>
<organism evidence="3 4">
    <name type="scientific">Amycolatopsis bullii</name>
    <dbReference type="NCBI Taxonomy" id="941987"/>
    <lineage>
        <taxon>Bacteria</taxon>
        <taxon>Bacillati</taxon>
        <taxon>Actinomycetota</taxon>
        <taxon>Actinomycetes</taxon>
        <taxon>Pseudonocardiales</taxon>
        <taxon>Pseudonocardiaceae</taxon>
        <taxon>Amycolatopsis</taxon>
    </lineage>
</organism>
<sequence>MGDMRLSDAERQDALDVLEEHVRTGRLDIDEYGARSAKVTAAKRVSELIPLFDDLPSPRPSALLNGVSAPGVPVASSEDNALVRFLTAGAVPIAIVLALAVLILSRGRLLIISVALPLVVAMIAGARRRRS</sequence>
<keyword evidence="1" id="KW-0472">Membrane</keyword>
<dbReference type="Pfam" id="PF08044">
    <property type="entry name" value="DUF1707"/>
    <property type="match status" value="1"/>
</dbReference>
<keyword evidence="1" id="KW-1133">Transmembrane helix</keyword>
<dbReference type="InterPro" id="IPR012551">
    <property type="entry name" value="DUF1707_SHOCT-like"/>
</dbReference>
<feature type="domain" description="DUF1707" evidence="2">
    <location>
        <begin position="4"/>
        <end position="56"/>
    </location>
</feature>
<dbReference type="RefSeq" id="WP_191312095.1">
    <property type="nucleotide sequence ID" value="NZ_BNAW01000016.1"/>
</dbReference>
<evidence type="ECO:0000313" key="4">
    <source>
        <dbReference type="Proteomes" id="UP000649955"/>
    </source>
</evidence>
<protein>
    <recommendedName>
        <fullName evidence="2">DUF1707 domain-containing protein</fullName>
    </recommendedName>
</protein>
<dbReference type="EMBL" id="BNAW01000016">
    <property type="protein sequence ID" value="GHG17284.1"/>
    <property type="molecule type" value="Genomic_DNA"/>
</dbReference>
<reference evidence="4" key="1">
    <citation type="journal article" date="2019" name="Int. J. Syst. Evol. Microbiol.">
        <title>The Global Catalogue of Microorganisms (GCM) 10K type strain sequencing project: providing services to taxonomists for standard genome sequencing and annotation.</title>
        <authorList>
            <consortium name="The Broad Institute Genomics Platform"/>
            <consortium name="The Broad Institute Genome Sequencing Center for Infectious Disease"/>
            <person name="Wu L."/>
            <person name="Ma J."/>
        </authorList>
    </citation>
    <scope>NUCLEOTIDE SEQUENCE [LARGE SCALE GENOMIC DNA]</scope>
    <source>
        <strain evidence="4">CGMCC 4.7680</strain>
    </source>
</reference>
<name>A0ABQ3KGT4_9PSEU</name>
<dbReference type="Proteomes" id="UP000649955">
    <property type="component" value="Unassembled WGS sequence"/>
</dbReference>
<gene>
    <name evidence="3" type="ORF">GCM10017567_39350</name>
</gene>
<feature type="transmembrane region" description="Helical" evidence="1">
    <location>
        <begin position="109"/>
        <end position="126"/>
    </location>
</feature>
<keyword evidence="4" id="KW-1185">Reference proteome</keyword>
<comment type="caution">
    <text evidence="3">The sequence shown here is derived from an EMBL/GenBank/DDBJ whole genome shotgun (WGS) entry which is preliminary data.</text>
</comment>
<evidence type="ECO:0000313" key="3">
    <source>
        <dbReference type="EMBL" id="GHG17284.1"/>
    </source>
</evidence>
<feature type="transmembrane region" description="Helical" evidence="1">
    <location>
        <begin position="81"/>
        <end position="103"/>
    </location>
</feature>